<dbReference type="Proteomes" id="UP000830542">
    <property type="component" value="Plasmid unnamed2"/>
</dbReference>
<keyword evidence="3" id="KW-0614">Plasmid</keyword>
<reference evidence="2" key="1">
    <citation type="journal article" date="2014" name="Int. J. Syst. Evol. Microbiol.">
        <title>Complete genome sequence of Corynebacterium casei LMG S-19264T (=DSM 44701T), isolated from a smear-ripened cheese.</title>
        <authorList>
            <consortium name="US DOE Joint Genome Institute (JGI-PGF)"/>
            <person name="Walter F."/>
            <person name="Albersmeier A."/>
            <person name="Kalinowski J."/>
            <person name="Ruckert C."/>
        </authorList>
    </citation>
    <scope>NUCLEOTIDE SEQUENCE</scope>
    <source>
        <strain evidence="2">JCM 12289</strain>
    </source>
</reference>
<dbReference type="InterPro" id="IPR003812">
    <property type="entry name" value="Fido"/>
</dbReference>
<dbReference type="RefSeq" id="WP_244706460.1">
    <property type="nucleotide sequence ID" value="NZ_BAAADN010000077.1"/>
</dbReference>
<dbReference type="Gene3D" id="1.20.120.1870">
    <property type="entry name" value="Fic/DOC protein, Fido domain"/>
    <property type="match status" value="1"/>
</dbReference>
<feature type="domain" description="Fido" evidence="1">
    <location>
        <begin position="6"/>
        <end position="122"/>
    </location>
</feature>
<name>A0AAV3SKM0_HALDO</name>
<sequence length="133" mass="15000">MSEGLPTPAEIVDAHSQIEEAYDLKYKGVRIAAPKLTLREDVVDPAAEHEGVFRRAAALLFGIQSAHVFEDGNKRTAWTVTRSYLKREGIDLDPPQDDETIERIVRRAGLFETDELAEWLETGEIDESKLPEH</sequence>
<dbReference type="SUPFAM" id="SSF140931">
    <property type="entry name" value="Fic-like"/>
    <property type="match status" value="1"/>
</dbReference>
<evidence type="ECO:0000259" key="1">
    <source>
        <dbReference type="PROSITE" id="PS51459"/>
    </source>
</evidence>
<dbReference type="GO" id="GO:0016301">
    <property type="term" value="F:kinase activity"/>
    <property type="evidence" value="ECO:0007669"/>
    <property type="project" value="InterPro"/>
</dbReference>
<dbReference type="NCBIfam" id="TIGR01550">
    <property type="entry name" value="DOC_P1"/>
    <property type="match status" value="1"/>
</dbReference>
<reference evidence="2" key="3">
    <citation type="submission" date="2023-12" db="EMBL/GenBank/DDBJ databases">
        <authorList>
            <person name="Sun Q."/>
            <person name="Inoue M."/>
        </authorList>
    </citation>
    <scope>NUCLEOTIDE SEQUENCE</scope>
    <source>
        <strain evidence="2">JCM 12289</strain>
    </source>
</reference>
<proteinExistence type="predicted"/>
<gene>
    <name evidence="2" type="ORF">GCM10008985_33960</name>
    <name evidence="3" type="ORF">MUK72_16930</name>
</gene>
<dbReference type="KEGG" id="hdo:MUK72_16930"/>
<geneLocation type="plasmid" evidence="3 4">
    <name>unnamed2</name>
</geneLocation>
<evidence type="ECO:0000313" key="5">
    <source>
        <dbReference type="Proteomes" id="UP001500962"/>
    </source>
</evidence>
<dbReference type="InterPro" id="IPR036597">
    <property type="entry name" value="Fido-like_dom_sf"/>
</dbReference>
<evidence type="ECO:0000313" key="4">
    <source>
        <dbReference type="Proteomes" id="UP000830542"/>
    </source>
</evidence>
<evidence type="ECO:0000313" key="2">
    <source>
        <dbReference type="EMBL" id="GAA0474708.1"/>
    </source>
</evidence>
<keyword evidence="4" id="KW-1185">Reference proteome</keyword>
<dbReference type="AlphaFoldDB" id="A0AAV3SKM0"/>
<dbReference type="InterPro" id="IPR053737">
    <property type="entry name" value="Type_II_TA_Toxin"/>
</dbReference>
<dbReference type="EMBL" id="BAAADN010000077">
    <property type="protein sequence ID" value="GAA0474708.1"/>
    <property type="molecule type" value="Genomic_DNA"/>
</dbReference>
<dbReference type="InterPro" id="IPR006440">
    <property type="entry name" value="Doc"/>
</dbReference>
<dbReference type="PANTHER" id="PTHR39426">
    <property type="entry name" value="HOMOLOGY TO DEATH-ON-CURING PROTEIN OF PHAGE P1"/>
    <property type="match status" value="1"/>
</dbReference>
<dbReference type="PROSITE" id="PS51459">
    <property type="entry name" value="FIDO"/>
    <property type="match status" value="1"/>
</dbReference>
<dbReference type="PANTHER" id="PTHR39426:SF1">
    <property type="entry name" value="HOMOLOGY TO DEATH-ON-CURING PROTEIN OF PHAGE P1"/>
    <property type="match status" value="1"/>
</dbReference>
<protein>
    <submittedName>
        <fullName evidence="3">Fic family protein</fullName>
    </submittedName>
</protein>
<reference evidence="3" key="2">
    <citation type="submission" date="2022-04" db="EMBL/GenBank/DDBJ databases">
        <title>Sequencing and genomic assembly of Halococcus dombrowskii.</title>
        <authorList>
            <person name="Lim S.W."/>
            <person name="MacLea K.S."/>
        </authorList>
    </citation>
    <scope>NUCLEOTIDE SEQUENCE</scope>
    <source>
        <strain evidence="3">H4</strain>
        <plasmid evidence="3">unnamed2</plasmid>
    </source>
</reference>
<dbReference type="Pfam" id="PF02661">
    <property type="entry name" value="Fic"/>
    <property type="match status" value="1"/>
</dbReference>
<accession>A0AAV3SKM0</accession>
<evidence type="ECO:0000313" key="3">
    <source>
        <dbReference type="EMBL" id="UOO97112.1"/>
    </source>
</evidence>
<dbReference type="GeneID" id="71763568"/>
<organism evidence="2 5">
    <name type="scientific">Halococcus dombrowskii</name>
    <dbReference type="NCBI Taxonomy" id="179637"/>
    <lineage>
        <taxon>Archaea</taxon>
        <taxon>Methanobacteriati</taxon>
        <taxon>Methanobacteriota</taxon>
        <taxon>Stenosarchaea group</taxon>
        <taxon>Halobacteria</taxon>
        <taxon>Halobacteriales</taxon>
        <taxon>Halococcaceae</taxon>
        <taxon>Halococcus</taxon>
    </lineage>
</organism>
<dbReference type="EMBL" id="CP095007">
    <property type="protein sequence ID" value="UOO97112.1"/>
    <property type="molecule type" value="Genomic_DNA"/>
</dbReference>
<dbReference type="Proteomes" id="UP001500962">
    <property type="component" value="Unassembled WGS sequence"/>
</dbReference>